<dbReference type="PANTHER" id="PTHR38441:SF1">
    <property type="entry name" value="MEMBRANE PROTEIN"/>
    <property type="match status" value="1"/>
</dbReference>
<name>A0A229NU15_9BACL</name>
<reference evidence="2 3" key="1">
    <citation type="submission" date="2017-07" db="EMBL/GenBank/DDBJ databases">
        <title>Paenibacillus herberti R33 genome sequencing and assembly.</title>
        <authorList>
            <person name="Su W."/>
        </authorList>
    </citation>
    <scope>NUCLEOTIDE SEQUENCE [LARGE SCALE GENOMIC DNA]</scope>
    <source>
        <strain evidence="2 3">R33</strain>
    </source>
</reference>
<feature type="transmembrane region" description="Helical" evidence="1">
    <location>
        <begin position="61"/>
        <end position="81"/>
    </location>
</feature>
<keyword evidence="1" id="KW-1133">Transmembrane helix</keyword>
<gene>
    <name evidence="2" type="ORF">CGZ75_20250</name>
</gene>
<feature type="transmembrane region" description="Helical" evidence="1">
    <location>
        <begin position="27"/>
        <end position="49"/>
    </location>
</feature>
<keyword evidence="1" id="KW-0472">Membrane</keyword>
<sequence>MSKTPLTYTDVAHSESFRRLLRKKKRFLLPMSLFFLAFYFTLPIMTSYSKVLNEPALGPVSWAWLFASAQFIMTWTLCMIYSRKAAKFDEMVEEIKAEIAERGKAPQKGRKTS</sequence>
<dbReference type="Pfam" id="PF04341">
    <property type="entry name" value="DUF485"/>
    <property type="match status" value="1"/>
</dbReference>
<organism evidence="2 3">
    <name type="scientific">Paenibacillus herberti</name>
    <dbReference type="NCBI Taxonomy" id="1619309"/>
    <lineage>
        <taxon>Bacteria</taxon>
        <taxon>Bacillati</taxon>
        <taxon>Bacillota</taxon>
        <taxon>Bacilli</taxon>
        <taxon>Bacillales</taxon>
        <taxon>Paenibacillaceae</taxon>
        <taxon>Paenibacillus</taxon>
    </lineage>
</organism>
<evidence type="ECO:0008006" key="4">
    <source>
        <dbReference type="Google" id="ProtNLM"/>
    </source>
</evidence>
<protein>
    <recommendedName>
        <fullName evidence="4">DUF485 domain-containing protein</fullName>
    </recommendedName>
</protein>
<keyword evidence="3" id="KW-1185">Reference proteome</keyword>
<dbReference type="OrthoDB" id="2886991at2"/>
<evidence type="ECO:0000256" key="1">
    <source>
        <dbReference type="SAM" id="Phobius"/>
    </source>
</evidence>
<dbReference type="EMBL" id="NMUQ01000003">
    <property type="protein sequence ID" value="OXM13396.1"/>
    <property type="molecule type" value="Genomic_DNA"/>
</dbReference>
<evidence type="ECO:0000313" key="2">
    <source>
        <dbReference type="EMBL" id="OXM13396.1"/>
    </source>
</evidence>
<comment type="caution">
    <text evidence="2">The sequence shown here is derived from an EMBL/GenBank/DDBJ whole genome shotgun (WGS) entry which is preliminary data.</text>
</comment>
<dbReference type="AlphaFoldDB" id="A0A229NU15"/>
<keyword evidence="1" id="KW-0812">Transmembrane</keyword>
<accession>A0A229NU15</accession>
<dbReference type="PANTHER" id="PTHR38441">
    <property type="entry name" value="INTEGRAL MEMBRANE PROTEIN-RELATED"/>
    <property type="match status" value="1"/>
</dbReference>
<dbReference type="InterPro" id="IPR007436">
    <property type="entry name" value="DUF485"/>
</dbReference>
<proteinExistence type="predicted"/>
<dbReference type="Proteomes" id="UP000215145">
    <property type="component" value="Unassembled WGS sequence"/>
</dbReference>
<evidence type="ECO:0000313" key="3">
    <source>
        <dbReference type="Proteomes" id="UP000215145"/>
    </source>
</evidence>